<dbReference type="Gene3D" id="2.70.98.50">
    <property type="entry name" value="putative glycoside hydrolase family protein from bacillus halodurans"/>
    <property type="match status" value="1"/>
</dbReference>
<protein>
    <submittedName>
        <fullName evidence="6">Glycoside hydrolase N-terminal domain-containing protein</fullName>
    </submittedName>
</protein>
<evidence type="ECO:0000259" key="5">
    <source>
        <dbReference type="Pfam" id="PF22124"/>
    </source>
</evidence>
<feature type="domain" description="F5/8 type C" evidence="2">
    <location>
        <begin position="253"/>
        <end position="355"/>
    </location>
</feature>
<dbReference type="InterPro" id="IPR000421">
    <property type="entry name" value="FA58C"/>
</dbReference>
<feature type="domain" description="Glycosyl hydrolase family 95 catalytic" evidence="5">
    <location>
        <begin position="535"/>
        <end position="937"/>
    </location>
</feature>
<dbReference type="SUPFAM" id="SSF49785">
    <property type="entry name" value="Galactose-binding domain-like"/>
    <property type="match status" value="2"/>
</dbReference>
<accession>A0ABV3UHM2</accession>
<dbReference type="SUPFAM" id="SSF48208">
    <property type="entry name" value="Six-hairpin glycosidases"/>
    <property type="match status" value="1"/>
</dbReference>
<dbReference type="InterPro" id="IPR049053">
    <property type="entry name" value="AFCA-like_C"/>
</dbReference>
<evidence type="ECO:0000259" key="3">
    <source>
        <dbReference type="Pfam" id="PF14498"/>
    </source>
</evidence>
<feature type="domain" description="Glycosyl hydrolase family 95 N-terminal" evidence="3">
    <location>
        <begin position="16"/>
        <end position="65"/>
    </location>
</feature>
<comment type="caution">
    <text evidence="6">The sequence shown here is derived from an EMBL/GenBank/DDBJ whole genome shotgun (WGS) entry which is preliminary data.</text>
</comment>
<dbReference type="InterPro" id="IPR008928">
    <property type="entry name" value="6-hairpin_glycosidase_sf"/>
</dbReference>
<evidence type="ECO:0000259" key="4">
    <source>
        <dbReference type="Pfam" id="PF21307"/>
    </source>
</evidence>
<dbReference type="EMBL" id="JBFQXQ010000001">
    <property type="protein sequence ID" value="MEX3173066.1"/>
    <property type="molecule type" value="Genomic_DNA"/>
</dbReference>
<proteinExistence type="predicted"/>
<dbReference type="PANTHER" id="PTHR31084">
    <property type="entry name" value="ALPHA-L-FUCOSIDASE 2"/>
    <property type="match status" value="1"/>
</dbReference>
<gene>
    <name evidence="6" type="ORF">AB4M04_13350</name>
</gene>
<evidence type="ECO:0000313" key="6">
    <source>
        <dbReference type="EMBL" id="MEX3173066.1"/>
    </source>
</evidence>
<dbReference type="InterPro" id="IPR008979">
    <property type="entry name" value="Galactose-bd-like_sf"/>
</dbReference>
<dbReference type="Pfam" id="PF22124">
    <property type="entry name" value="Glyco_hydro_95_cat"/>
    <property type="match status" value="1"/>
</dbReference>
<dbReference type="PANTHER" id="PTHR31084:SF19">
    <property type="entry name" value="GLYCOSYL HYDROLASE FAMILY 95 N-TERMINAL DOMAIN-CONTAINING PROTEIN"/>
    <property type="match status" value="1"/>
</dbReference>
<name>A0ABV3UHM2_9GAMM</name>
<dbReference type="GO" id="GO:0016787">
    <property type="term" value="F:hydrolase activity"/>
    <property type="evidence" value="ECO:0007669"/>
    <property type="project" value="UniProtKB-KW"/>
</dbReference>
<sequence length="1011" mass="113035">MSKLTREQSSSATKIHFSNPAKDWQSETLPIGNARLGATLFGHPGNGTVQFNEQSFWGGKNNYDSGNYDTSITGFGSYLNFGEFSLSMHDEPQITGPGNKGTTSITEDLTKSFDQEKNTKWCIVAPGNSVTWQVQLPEPRAVSAYTLTSANDVPERDPQDWTFAGSNDNVNWSTLDSQSHTQPFEQRLMSKVFSFANQTPYLYYRLVFTPKAGVSHFQIAEIALTGVILNAGKKTYISSPSGDAAGGPTAGEDISKTYDGRDDTKWCLLNPNRNIEWQTQFPQDTRITAYTLTSANDMPERDPHNWLLQGSADGLVWQLLDSQSRSTPFEHRKQQKLFTLTQPATFRYYRFIFTPKPGINHFQVAEIGLLQGEQATLQHDNIIANYRRELDIQQGLHTISYQIKDRKITCEAFASHADDVMVFHYASSTPNALTGSLNLASAQGATTQVVNNQLTFSGTLANDLRYAAAIRVLHRGGTVGQQDGALQFQACDSLTILIDARTDYLADYQQNWRSGRAPLTVASENLDRAAAKGLANLRNAHLSDFKTLTQRVSVNWGSSSPEVKKLPMNLRLQKYATQFADPELEQTLFYYGRYLLLSASRPGGLPANLQGLWNNSNSPAWGSDYHNNINVQMNYWLAESTNLSECHLPLIDFVRNARKSCQLATQKAFGANTPGWTARTSQSIFGGNGWDWNNVASAWYMQHVMEHYHFSQDKTYLKDVAYPLLKETCQFWQSRLKTRPDGKLVAPKGWSPEHGPVVDGVMYDQQIIWDLFQNYLDAEKVLNLDASYRDTINMLQAKLAPNLIGKWHQLQEWQEDIDDPADVHRHTSHLFAVYPGNQISQATTPEFAAAALVSLKARCGEKAGEPFTPASVTGDSRRSWTWPWRCALFARLKEPQRALTMINGLLSYNTLANLFCSHPPFQIDGNFGISAAITEMLLQSHEGVIELLPACPEQWKTAGSFVGLRARGGYQVDCTWRNGLVENVAITADRRTDKSAVKVRMNGKLVDITPQ</sequence>
<evidence type="ECO:0000256" key="1">
    <source>
        <dbReference type="SAM" id="MobiDB-lite"/>
    </source>
</evidence>
<dbReference type="Pfam" id="PF14498">
    <property type="entry name" value="Glyco_hyd_65N_2"/>
    <property type="match status" value="2"/>
</dbReference>
<dbReference type="Proteomes" id="UP001558101">
    <property type="component" value="Unassembled WGS sequence"/>
</dbReference>
<keyword evidence="7" id="KW-1185">Reference proteome</keyword>
<dbReference type="InterPro" id="IPR054363">
    <property type="entry name" value="GH95_cat"/>
</dbReference>
<feature type="domain" description="Alpha fucosidase A-like C-terminal" evidence="4">
    <location>
        <begin position="939"/>
        <end position="993"/>
    </location>
</feature>
<keyword evidence="6" id="KW-0378">Hydrolase</keyword>
<evidence type="ECO:0000313" key="7">
    <source>
        <dbReference type="Proteomes" id="UP001558101"/>
    </source>
</evidence>
<feature type="region of interest" description="Disordered" evidence="1">
    <location>
        <begin position="1"/>
        <end position="24"/>
    </location>
</feature>
<dbReference type="Pfam" id="PF21307">
    <property type="entry name" value="Glyco_hydro_95_C"/>
    <property type="match status" value="1"/>
</dbReference>
<reference evidence="6 7" key="1">
    <citation type="submission" date="2024-07" db="EMBL/GenBank/DDBJ databases">
        <title>Genomes of novel Serratia strains from suburban soil.</title>
        <authorList>
            <person name="Markert E.X."/>
            <person name="Severe K."/>
            <person name="Severe L."/>
            <person name="Twing K.I."/>
            <person name="Ward L.M."/>
        </authorList>
    </citation>
    <scope>NUCLEOTIDE SEQUENCE [LARGE SCALE GENOMIC DNA]</scope>
    <source>
        <strain evidence="6 7">3C-UT</strain>
    </source>
</reference>
<dbReference type="RefSeq" id="WP_017893501.1">
    <property type="nucleotide sequence ID" value="NZ_JBFQXQ010000001.1"/>
</dbReference>
<dbReference type="Gene3D" id="2.60.120.260">
    <property type="entry name" value="Galactose-binding domain-like"/>
    <property type="match status" value="2"/>
</dbReference>
<dbReference type="Gene3D" id="1.50.10.10">
    <property type="match status" value="1"/>
</dbReference>
<dbReference type="Pfam" id="PF00754">
    <property type="entry name" value="F5_F8_type_C"/>
    <property type="match status" value="2"/>
</dbReference>
<dbReference type="InterPro" id="IPR012341">
    <property type="entry name" value="6hp_glycosidase-like_sf"/>
</dbReference>
<evidence type="ECO:0000259" key="2">
    <source>
        <dbReference type="Pfam" id="PF00754"/>
    </source>
</evidence>
<feature type="domain" description="F5/8 type C" evidence="2">
    <location>
        <begin position="109"/>
        <end position="199"/>
    </location>
</feature>
<feature type="domain" description="Glycosyl hydrolase family 95 N-terminal" evidence="3">
    <location>
        <begin position="377"/>
        <end position="505"/>
    </location>
</feature>
<dbReference type="InterPro" id="IPR027414">
    <property type="entry name" value="GH95_N_dom"/>
</dbReference>
<organism evidence="6 7">
    <name type="scientific">Serratia quinivorans</name>
    <dbReference type="NCBI Taxonomy" id="137545"/>
    <lineage>
        <taxon>Bacteria</taxon>
        <taxon>Pseudomonadati</taxon>
        <taxon>Pseudomonadota</taxon>
        <taxon>Gammaproteobacteria</taxon>
        <taxon>Enterobacterales</taxon>
        <taxon>Yersiniaceae</taxon>
        <taxon>Serratia</taxon>
    </lineage>
</organism>